<evidence type="ECO:0000313" key="3">
    <source>
        <dbReference type="Proteomes" id="UP000290407"/>
    </source>
</evidence>
<dbReference type="EMBL" id="SBLB01000005">
    <property type="protein sequence ID" value="RYC68577.1"/>
    <property type="molecule type" value="Genomic_DNA"/>
</dbReference>
<dbReference type="RefSeq" id="WP_077919433.1">
    <property type="nucleotide sequence ID" value="NZ_SBLB01000005.1"/>
</dbReference>
<dbReference type="AlphaFoldDB" id="A0A4Q2UGU7"/>
<accession>A0A4Q2UGU7</accession>
<proteinExistence type="predicted"/>
<feature type="domain" description="Effector-associated" evidence="1">
    <location>
        <begin position="1"/>
        <end position="78"/>
    </location>
</feature>
<sequence>MPLTPRERFRLKISLAQKYQQPDAARQVATVAGINTLSIPFNGTPPIDLWEKIILKAEKSNRLLPLVKQVATQHPDDTEYPDWLRELETGIPERLRKLAQSIRDGHCLLFLGPGTLLCEVQEADGGPLQTTTFNRAFAKALASDMQQQNIYYDEREASNLAYIAQRYSDLTQNIPGMQAKLAQEFYETCQPDTRLYELLAQLPFRIVINTNPDNELATLLNQQTPGRCVHRYYSLANAQDGLPPTGPRPLEPGQLLLYNIFGWFGDRPSMILTESQLLDFTNRILNRNPALDPQVMEEFTAGEDSPKSYLFLGFDFDQWYVKIVFQTVLKLIKQKDRAFSIFPKGLDYKQFNREFFEEEFKCYFIDDDLGLFLRSLQAEYEQLPMP</sequence>
<organism evidence="2 3">
    <name type="scientific">Spirosoma sordidisoli</name>
    <dbReference type="NCBI Taxonomy" id="2502893"/>
    <lineage>
        <taxon>Bacteria</taxon>
        <taxon>Pseudomonadati</taxon>
        <taxon>Bacteroidota</taxon>
        <taxon>Cytophagia</taxon>
        <taxon>Cytophagales</taxon>
        <taxon>Cytophagaceae</taxon>
        <taxon>Spirosoma</taxon>
    </lineage>
</organism>
<name>A0A4Q2UGU7_9BACT</name>
<evidence type="ECO:0000313" key="2">
    <source>
        <dbReference type="EMBL" id="RYC68577.1"/>
    </source>
</evidence>
<dbReference type="InterPro" id="IPR045430">
    <property type="entry name" value="EAD1"/>
</dbReference>
<comment type="caution">
    <text evidence="2">The sequence shown here is derived from an EMBL/GenBank/DDBJ whole genome shotgun (WGS) entry which is preliminary data.</text>
</comment>
<keyword evidence="3" id="KW-1185">Reference proteome</keyword>
<evidence type="ECO:0000259" key="1">
    <source>
        <dbReference type="Pfam" id="PF19955"/>
    </source>
</evidence>
<dbReference type="Pfam" id="PF13289">
    <property type="entry name" value="SIR2_2"/>
    <property type="match status" value="1"/>
</dbReference>
<dbReference type="Proteomes" id="UP000290407">
    <property type="component" value="Unassembled WGS sequence"/>
</dbReference>
<dbReference type="Pfam" id="PF19955">
    <property type="entry name" value="EAD1"/>
    <property type="match status" value="1"/>
</dbReference>
<protein>
    <recommendedName>
        <fullName evidence="1">Effector-associated domain-containing protein</fullName>
    </recommendedName>
</protein>
<gene>
    <name evidence="2" type="ORF">EQG79_19720</name>
</gene>
<reference evidence="2 3" key="1">
    <citation type="submission" date="2019-01" db="EMBL/GenBank/DDBJ databases">
        <title>Spirosoma flava sp. nov., a propanil-degrading bacterium isolated from herbicide-contaminated soil.</title>
        <authorList>
            <person name="Zhang L."/>
            <person name="Jiang J.-D."/>
        </authorList>
    </citation>
    <scope>NUCLEOTIDE SEQUENCE [LARGE SCALE GENOMIC DNA]</scope>
    <source>
        <strain evidence="2 3">TY50</strain>
    </source>
</reference>